<reference evidence="2 3" key="1">
    <citation type="journal article" date="2012" name="Stand. Genomic Sci.">
        <title>Complete genome sequencing and analysis of Saprospira grandis str. Lewin, a predatory marine bacterium.</title>
        <authorList>
            <person name="Saw J.H."/>
            <person name="Yuryev A."/>
            <person name="Kanbe M."/>
            <person name="Hou S."/>
            <person name="Young A.G."/>
            <person name="Aizawa S."/>
            <person name="Alam M."/>
        </authorList>
    </citation>
    <scope>NUCLEOTIDE SEQUENCE [LARGE SCALE GENOMIC DNA]</scope>
    <source>
        <strain evidence="2 3">Lewin</strain>
    </source>
</reference>
<protein>
    <submittedName>
        <fullName evidence="2">Uncharacterized protein</fullName>
    </submittedName>
</protein>
<dbReference type="STRING" id="984262.SGRA_1138"/>
<evidence type="ECO:0000313" key="3">
    <source>
        <dbReference type="Proteomes" id="UP000007519"/>
    </source>
</evidence>
<dbReference type="AlphaFoldDB" id="H6L3Z1"/>
<accession>H6L3Z1</accession>
<proteinExistence type="predicted"/>
<dbReference type="KEGG" id="sgn:SGRA_1138"/>
<dbReference type="RefSeq" id="WP_015691521.1">
    <property type="nucleotide sequence ID" value="NC_016940.1"/>
</dbReference>
<keyword evidence="1" id="KW-0812">Transmembrane</keyword>
<dbReference type="Proteomes" id="UP000007519">
    <property type="component" value="Chromosome"/>
</dbReference>
<evidence type="ECO:0000256" key="1">
    <source>
        <dbReference type="SAM" id="Phobius"/>
    </source>
</evidence>
<gene>
    <name evidence="2" type="ordered locus">SGRA_1138</name>
</gene>
<name>H6L3Z1_SAPGL</name>
<keyword evidence="1" id="KW-1133">Transmembrane helix</keyword>
<dbReference type="OrthoDB" id="9831864at2"/>
<keyword evidence="1" id="KW-0472">Membrane</keyword>
<dbReference type="HOGENOM" id="CLU_1748364_0_0_10"/>
<keyword evidence="3" id="KW-1185">Reference proteome</keyword>
<evidence type="ECO:0000313" key="2">
    <source>
        <dbReference type="EMBL" id="AFC23873.1"/>
    </source>
</evidence>
<feature type="transmembrane region" description="Helical" evidence="1">
    <location>
        <begin position="16"/>
        <end position="32"/>
    </location>
</feature>
<sequence length="149" mass="17726">MEKRLQLQDRMLSQKWGFYVLLFLLLLGGSYLNRLLKAGIFGWALLAFGLWQLSRSFQLQLRLAKKEIILERQIFGLTIKRRSCAFSQMECWEHGCRLLFFQNDQKCLELSFEEEGLRWAENNYQSLLTQAKIGQALWGKIMQYYGFLR</sequence>
<organism evidence="2 3">
    <name type="scientific">Saprospira grandis (strain Lewin)</name>
    <dbReference type="NCBI Taxonomy" id="984262"/>
    <lineage>
        <taxon>Bacteria</taxon>
        <taxon>Pseudomonadati</taxon>
        <taxon>Bacteroidota</taxon>
        <taxon>Saprospiria</taxon>
        <taxon>Saprospirales</taxon>
        <taxon>Saprospiraceae</taxon>
        <taxon>Saprospira</taxon>
    </lineage>
</organism>
<dbReference type="EMBL" id="CP002831">
    <property type="protein sequence ID" value="AFC23873.1"/>
    <property type="molecule type" value="Genomic_DNA"/>
</dbReference>